<keyword evidence="2" id="KW-1185">Reference proteome</keyword>
<name>A0A8J2LNN9_9HEXA</name>
<evidence type="ECO:0000313" key="2">
    <source>
        <dbReference type="Proteomes" id="UP000708208"/>
    </source>
</evidence>
<dbReference type="EMBL" id="CAJVCH010570859">
    <property type="protein sequence ID" value="CAG7836049.1"/>
    <property type="molecule type" value="Genomic_DNA"/>
</dbReference>
<organism evidence="1 2">
    <name type="scientific">Allacma fusca</name>
    <dbReference type="NCBI Taxonomy" id="39272"/>
    <lineage>
        <taxon>Eukaryota</taxon>
        <taxon>Metazoa</taxon>
        <taxon>Ecdysozoa</taxon>
        <taxon>Arthropoda</taxon>
        <taxon>Hexapoda</taxon>
        <taxon>Collembola</taxon>
        <taxon>Symphypleona</taxon>
        <taxon>Sminthuridae</taxon>
        <taxon>Allacma</taxon>
    </lineage>
</organism>
<feature type="non-terminal residue" evidence="1">
    <location>
        <position position="1"/>
    </location>
</feature>
<gene>
    <name evidence="1" type="ORF">AFUS01_LOCUS45337</name>
</gene>
<evidence type="ECO:0000313" key="1">
    <source>
        <dbReference type="EMBL" id="CAG7836049.1"/>
    </source>
</evidence>
<sequence>KRIHLFLINCHNSLICSQLVSICVTGI</sequence>
<comment type="caution">
    <text evidence="1">The sequence shown here is derived from an EMBL/GenBank/DDBJ whole genome shotgun (WGS) entry which is preliminary data.</text>
</comment>
<proteinExistence type="predicted"/>
<dbReference type="AlphaFoldDB" id="A0A8J2LNN9"/>
<accession>A0A8J2LNN9</accession>
<protein>
    <submittedName>
        <fullName evidence="1">Uncharacterized protein</fullName>
    </submittedName>
</protein>
<reference evidence="1" key="1">
    <citation type="submission" date="2021-06" db="EMBL/GenBank/DDBJ databases">
        <authorList>
            <person name="Hodson N. C."/>
            <person name="Mongue J. A."/>
            <person name="Jaron S. K."/>
        </authorList>
    </citation>
    <scope>NUCLEOTIDE SEQUENCE</scope>
</reference>
<dbReference type="Proteomes" id="UP000708208">
    <property type="component" value="Unassembled WGS sequence"/>
</dbReference>